<evidence type="ECO:0000313" key="3">
    <source>
        <dbReference type="Proteomes" id="UP000182077"/>
    </source>
</evidence>
<evidence type="ECO:0000313" key="2">
    <source>
        <dbReference type="EMBL" id="OJG45051.1"/>
    </source>
</evidence>
<proteinExistence type="predicted"/>
<gene>
    <name evidence="2" type="ORF">RV04_GL002365</name>
</gene>
<organism evidence="2 3">
    <name type="scientific">Enterococcus hermanniensis</name>
    <dbReference type="NCBI Taxonomy" id="249189"/>
    <lineage>
        <taxon>Bacteria</taxon>
        <taxon>Bacillati</taxon>
        <taxon>Bacillota</taxon>
        <taxon>Bacilli</taxon>
        <taxon>Lactobacillales</taxon>
        <taxon>Enterococcaceae</taxon>
        <taxon>Enterococcus</taxon>
    </lineage>
</organism>
<evidence type="ECO:0000259" key="1">
    <source>
        <dbReference type="Pfam" id="PF00535"/>
    </source>
</evidence>
<dbReference type="Gene3D" id="3.90.550.10">
    <property type="entry name" value="Spore Coat Polysaccharide Biosynthesis Protein SpsA, Chain A"/>
    <property type="match status" value="1"/>
</dbReference>
<dbReference type="InterPro" id="IPR029044">
    <property type="entry name" value="Nucleotide-diphossugar_trans"/>
</dbReference>
<dbReference type="Proteomes" id="UP000182077">
    <property type="component" value="Unassembled WGS sequence"/>
</dbReference>
<keyword evidence="3" id="KW-1185">Reference proteome</keyword>
<dbReference type="Pfam" id="PF00535">
    <property type="entry name" value="Glycos_transf_2"/>
    <property type="match status" value="1"/>
</dbReference>
<dbReference type="AlphaFoldDB" id="A0A1L8TL49"/>
<protein>
    <submittedName>
        <fullName evidence="2">Glycosyl transferase</fullName>
    </submittedName>
</protein>
<sequence length="335" mass="38827">MFNAATTIARTINVLKELDNNNFEVLLVNDGSTDDTREVLEQCISLDSRFQVLDKKNQGPGIARNYGIEHAKGEYLLFFDADDYPQKTILQDYEKIILANSALDLIISSFTFRTLDKEQVADEKNYLVNDYVYETNQEFLADMYELMNQQLMYVVWNKCYRRDIILKYAIRFKNYRSCEDRIFNLDYYKYCSKIVMNPKIEYIYEFEGGAGITNQYNENKFKTFKEFYERSNSITNDEHKEGMAALLLKGTTSVIFSILATNKLNRQQKAAAVNSILKDSTIIEAKKIAKTDTTAKKITKLLFNMPNPVVRTVLTTGSFVENKMPGIMAILKRKY</sequence>
<reference evidence="2 3" key="1">
    <citation type="submission" date="2014-12" db="EMBL/GenBank/DDBJ databases">
        <title>Draft genome sequences of 29 type strains of Enterococci.</title>
        <authorList>
            <person name="Zhong Z."/>
            <person name="Sun Z."/>
            <person name="Liu W."/>
            <person name="Zhang W."/>
            <person name="Zhang H."/>
        </authorList>
    </citation>
    <scope>NUCLEOTIDE SEQUENCE [LARGE SCALE GENOMIC DNA]</scope>
    <source>
        <strain evidence="2 3">DSM 17122</strain>
    </source>
</reference>
<dbReference type="GO" id="GO:0016740">
    <property type="term" value="F:transferase activity"/>
    <property type="evidence" value="ECO:0007669"/>
    <property type="project" value="UniProtKB-KW"/>
</dbReference>
<dbReference type="SUPFAM" id="SSF53448">
    <property type="entry name" value="Nucleotide-diphospho-sugar transferases"/>
    <property type="match status" value="1"/>
</dbReference>
<accession>A0A1L8TL49</accession>
<name>A0A1L8TL49_9ENTE</name>
<keyword evidence="2" id="KW-0808">Transferase</keyword>
<feature type="domain" description="Glycosyltransferase 2-like" evidence="1">
    <location>
        <begin position="2"/>
        <end position="99"/>
    </location>
</feature>
<dbReference type="InterPro" id="IPR001173">
    <property type="entry name" value="Glyco_trans_2-like"/>
</dbReference>
<dbReference type="PANTHER" id="PTHR22916">
    <property type="entry name" value="GLYCOSYLTRANSFERASE"/>
    <property type="match status" value="1"/>
</dbReference>
<dbReference type="EMBL" id="JXKQ01000008">
    <property type="protein sequence ID" value="OJG45051.1"/>
    <property type="molecule type" value="Genomic_DNA"/>
</dbReference>
<comment type="caution">
    <text evidence="2">The sequence shown here is derived from an EMBL/GenBank/DDBJ whole genome shotgun (WGS) entry which is preliminary data.</text>
</comment>
<dbReference type="STRING" id="249189.RV04_GL002365"/>
<dbReference type="CDD" id="cd00761">
    <property type="entry name" value="Glyco_tranf_GTA_type"/>
    <property type="match status" value="1"/>
</dbReference>